<evidence type="ECO:0000256" key="2">
    <source>
        <dbReference type="ARBA" id="ARBA00023134"/>
    </source>
</evidence>
<dbReference type="InterPro" id="IPR043358">
    <property type="entry name" value="GNL1-like"/>
</dbReference>
<reference evidence="6 7" key="1">
    <citation type="submission" date="2020-02" db="EMBL/GenBank/DDBJ databases">
        <title>Draft genome sequence of Haematococcus lacustris strain NIES-144.</title>
        <authorList>
            <person name="Morimoto D."/>
            <person name="Nakagawa S."/>
            <person name="Yoshida T."/>
            <person name="Sawayama S."/>
        </authorList>
    </citation>
    <scope>NUCLEOTIDE SEQUENCE [LARGE SCALE GENOMIC DNA]</scope>
    <source>
        <strain evidence="6 7">NIES-144</strain>
    </source>
</reference>
<dbReference type="PANTHER" id="PTHR45709:SF3">
    <property type="entry name" value="GUANINE NUCLEOTIDE-BINDING PROTEIN-LIKE 1"/>
    <property type="match status" value="1"/>
</dbReference>
<keyword evidence="2" id="KW-0342">GTP-binding</keyword>
<sequence length="95" mass="10452">MNALLGAHRVAVSSHPGRTKHYQTHFMAPGLMLCDCPGLVFPRVDVSLPMQILYGSFPIARCRDPYAVVAYLAAHMWPRLHLVLGLTKVDGDGKP</sequence>
<gene>
    <name evidence="6" type="ORF">HaLaN_24033</name>
</gene>
<evidence type="ECO:0000313" key="6">
    <source>
        <dbReference type="EMBL" id="GFH25972.1"/>
    </source>
</evidence>
<evidence type="ECO:0000256" key="1">
    <source>
        <dbReference type="ARBA" id="ARBA00022741"/>
    </source>
</evidence>
<dbReference type="EMBL" id="BLLF01002977">
    <property type="protein sequence ID" value="GFH25972.1"/>
    <property type="molecule type" value="Genomic_DNA"/>
</dbReference>
<dbReference type="AlphaFoldDB" id="A0A6A0A4N1"/>
<accession>A0A6A0A4N1</accession>
<name>A0A6A0A4N1_HAELA</name>
<comment type="caution">
    <text evidence="6">The sequence shown here is derived from an EMBL/GenBank/DDBJ whole genome shotgun (WGS) entry which is preliminary data.</text>
</comment>
<organism evidence="6 7">
    <name type="scientific">Haematococcus lacustris</name>
    <name type="common">Green alga</name>
    <name type="synonym">Haematococcus pluvialis</name>
    <dbReference type="NCBI Taxonomy" id="44745"/>
    <lineage>
        <taxon>Eukaryota</taxon>
        <taxon>Viridiplantae</taxon>
        <taxon>Chlorophyta</taxon>
        <taxon>core chlorophytes</taxon>
        <taxon>Chlorophyceae</taxon>
        <taxon>CS clade</taxon>
        <taxon>Chlamydomonadales</taxon>
        <taxon>Haematococcaceae</taxon>
        <taxon>Haematococcus</taxon>
    </lineage>
</organism>
<comment type="function">
    <text evidence="3">Possible regulatory or functional link with the histocompatibility cluster.</text>
</comment>
<dbReference type="InterPro" id="IPR006073">
    <property type="entry name" value="GTP-bd"/>
</dbReference>
<dbReference type="SUPFAM" id="SSF52540">
    <property type="entry name" value="P-loop containing nucleoside triphosphate hydrolases"/>
    <property type="match status" value="1"/>
</dbReference>
<evidence type="ECO:0000256" key="3">
    <source>
        <dbReference type="ARBA" id="ARBA00037770"/>
    </source>
</evidence>
<keyword evidence="7" id="KW-1185">Reference proteome</keyword>
<evidence type="ECO:0000313" key="7">
    <source>
        <dbReference type="Proteomes" id="UP000485058"/>
    </source>
</evidence>
<dbReference type="Proteomes" id="UP000485058">
    <property type="component" value="Unassembled WGS sequence"/>
</dbReference>
<evidence type="ECO:0000259" key="5">
    <source>
        <dbReference type="Pfam" id="PF01926"/>
    </source>
</evidence>
<feature type="non-terminal residue" evidence="6">
    <location>
        <position position="95"/>
    </location>
</feature>
<feature type="domain" description="G" evidence="5">
    <location>
        <begin position="1"/>
        <end position="40"/>
    </location>
</feature>
<dbReference type="GO" id="GO:0003924">
    <property type="term" value="F:GTPase activity"/>
    <property type="evidence" value="ECO:0007669"/>
    <property type="project" value="InterPro"/>
</dbReference>
<dbReference type="Pfam" id="PF01926">
    <property type="entry name" value="MMR_HSR1"/>
    <property type="match status" value="1"/>
</dbReference>
<dbReference type="PANTHER" id="PTHR45709">
    <property type="entry name" value="LARGE SUBUNIT GTPASE 1 HOMOLOG-RELATED"/>
    <property type="match status" value="1"/>
</dbReference>
<keyword evidence="1" id="KW-0547">Nucleotide-binding</keyword>
<proteinExistence type="predicted"/>
<dbReference type="Gene3D" id="3.40.50.300">
    <property type="entry name" value="P-loop containing nucleotide triphosphate hydrolases"/>
    <property type="match status" value="1"/>
</dbReference>
<dbReference type="GO" id="GO:0005525">
    <property type="term" value="F:GTP binding"/>
    <property type="evidence" value="ECO:0007669"/>
    <property type="project" value="UniProtKB-KW"/>
</dbReference>
<protein>
    <recommendedName>
        <fullName evidence="4">Guanine nucleotide-binding protein-like 1</fullName>
    </recommendedName>
</protein>
<evidence type="ECO:0000256" key="4">
    <source>
        <dbReference type="ARBA" id="ARBA00039902"/>
    </source>
</evidence>
<dbReference type="InterPro" id="IPR027417">
    <property type="entry name" value="P-loop_NTPase"/>
</dbReference>